<dbReference type="PANTHER" id="PTHR33223:SF8">
    <property type="entry name" value="OS04G0172440 PROTEIN"/>
    <property type="match status" value="1"/>
</dbReference>
<evidence type="ECO:0000259" key="1">
    <source>
        <dbReference type="Pfam" id="PF03732"/>
    </source>
</evidence>
<organism evidence="2 3">
    <name type="scientific">Vitis vinifera</name>
    <name type="common">Grape</name>
    <dbReference type="NCBI Taxonomy" id="29760"/>
    <lineage>
        <taxon>Eukaryota</taxon>
        <taxon>Viridiplantae</taxon>
        <taxon>Streptophyta</taxon>
        <taxon>Embryophyta</taxon>
        <taxon>Tracheophyta</taxon>
        <taxon>Spermatophyta</taxon>
        <taxon>Magnoliopsida</taxon>
        <taxon>eudicotyledons</taxon>
        <taxon>Gunneridae</taxon>
        <taxon>Pentapetalae</taxon>
        <taxon>rosids</taxon>
        <taxon>Vitales</taxon>
        <taxon>Vitaceae</taxon>
        <taxon>Viteae</taxon>
        <taxon>Vitis</taxon>
    </lineage>
</organism>
<protein>
    <recommendedName>
        <fullName evidence="1">Retrotransposon gag domain-containing protein</fullName>
    </recommendedName>
</protein>
<dbReference type="EMBL" id="QGNW01000234">
    <property type="protein sequence ID" value="RVW82898.1"/>
    <property type="molecule type" value="Genomic_DNA"/>
</dbReference>
<reference evidence="2 3" key="1">
    <citation type="journal article" date="2018" name="PLoS Genet.">
        <title>Population sequencing reveals clonal diversity and ancestral inbreeding in the grapevine cultivar Chardonnay.</title>
        <authorList>
            <person name="Roach M.J."/>
            <person name="Johnson D.L."/>
            <person name="Bohlmann J."/>
            <person name="van Vuuren H.J."/>
            <person name="Jones S.J."/>
            <person name="Pretorius I.S."/>
            <person name="Schmidt S.A."/>
            <person name="Borneman A.R."/>
        </authorList>
    </citation>
    <scope>NUCLEOTIDE SEQUENCE [LARGE SCALE GENOMIC DNA]</scope>
    <source>
        <strain evidence="3">cv. Chardonnay</strain>
        <tissue evidence="2">Leaf</tissue>
    </source>
</reference>
<accession>A0A438HEM6</accession>
<gene>
    <name evidence="2" type="ORF">CK203_038348</name>
</gene>
<evidence type="ECO:0000313" key="2">
    <source>
        <dbReference type="EMBL" id="RVW82898.1"/>
    </source>
</evidence>
<dbReference type="AlphaFoldDB" id="A0A438HEM6"/>
<dbReference type="PANTHER" id="PTHR33223">
    <property type="entry name" value="CCHC-TYPE DOMAIN-CONTAINING PROTEIN"/>
    <property type="match status" value="1"/>
</dbReference>
<dbReference type="InterPro" id="IPR005162">
    <property type="entry name" value="Retrotrans_gag_dom"/>
</dbReference>
<proteinExistence type="predicted"/>
<dbReference type="Proteomes" id="UP000288805">
    <property type="component" value="Unassembled WGS sequence"/>
</dbReference>
<sequence length="426" mass="49173">MRDPDEMILWDDPDDVLVATLPVGFRMPDIERYMGVGWPRIHLRLYSTVIRALGLDEAQLLTLFPLSLSGMTQRWYASLESSRRRSWEDLAQEFLRQYSFSGDTSVTRRELEFLRQGSDELISSFISRWREKTAEMIERPTERDRMSMFLRSLHPRLSKSTTWLSSLARSLQIPRSDFPPLQHHHPHSVQQYPSVHPHTVMVRPSFQFQRPQTSIPRYEQSHPHWRRQRTYSDLGMPLDRAFERLRSTGFLVPLAPRPLPSTLPPRFRAHEFCAFHHMAGHRTDYCASLRHTIQDLIDSGAVSFPVSTTDTNLGLDMTADSFPAYSTQHLEIRLLQLRFTMSDEIAPITLTTLYEMMVDLTRRVERIELILLEHPSSSRGAPGVAMPSLPNLTPPTFVTLDTSHPRPRLHSVLQQHSSSISLATST</sequence>
<evidence type="ECO:0000313" key="3">
    <source>
        <dbReference type="Proteomes" id="UP000288805"/>
    </source>
</evidence>
<dbReference type="Pfam" id="PF03732">
    <property type="entry name" value="Retrotrans_gag"/>
    <property type="match status" value="1"/>
</dbReference>
<feature type="domain" description="Retrotransposon gag" evidence="1">
    <location>
        <begin position="63"/>
        <end position="154"/>
    </location>
</feature>
<name>A0A438HEM6_VITVI</name>
<comment type="caution">
    <text evidence="2">The sequence shown here is derived from an EMBL/GenBank/DDBJ whole genome shotgun (WGS) entry which is preliminary data.</text>
</comment>